<dbReference type="Gene3D" id="1.20.1270.60">
    <property type="entry name" value="Arfaptin homology (AH) domain/BAR domain"/>
    <property type="match status" value="2"/>
</dbReference>
<dbReference type="SUPFAM" id="SSF46785">
    <property type="entry name" value="Winged helix' DNA-binding domain"/>
    <property type="match status" value="1"/>
</dbReference>
<dbReference type="InterPro" id="IPR036390">
    <property type="entry name" value="WH_DNA-bd_sf"/>
</dbReference>
<dbReference type="AlphaFoldDB" id="A0A163V6D8"/>
<accession>A0A163V6D8</accession>
<feature type="compositionally biased region" description="Polar residues" evidence="2">
    <location>
        <begin position="704"/>
        <end position="720"/>
    </location>
</feature>
<dbReference type="Pfam" id="PF00620">
    <property type="entry name" value="RhoGAP"/>
    <property type="match status" value="1"/>
</dbReference>
<dbReference type="Pfam" id="PF00610">
    <property type="entry name" value="DEP"/>
    <property type="match status" value="1"/>
</dbReference>
<dbReference type="STRING" id="4829.A0A163V6D8"/>
<dbReference type="GO" id="GO:0005096">
    <property type="term" value="F:GTPase activator activity"/>
    <property type="evidence" value="ECO:0007669"/>
    <property type="project" value="TreeGrafter"/>
</dbReference>
<dbReference type="InParanoid" id="A0A163V6D8"/>
<dbReference type="GO" id="GO:0007264">
    <property type="term" value="P:small GTPase-mediated signal transduction"/>
    <property type="evidence" value="ECO:0007669"/>
    <property type="project" value="TreeGrafter"/>
</dbReference>
<dbReference type="Gene3D" id="1.10.555.10">
    <property type="entry name" value="Rho GTPase activation protein"/>
    <property type="match status" value="1"/>
</dbReference>
<dbReference type="InterPro" id="IPR000591">
    <property type="entry name" value="DEP_dom"/>
</dbReference>
<dbReference type="OMA" id="WSQKQPE"/>
<feature type="compositionally biased region" description="Low complexity" evidence="2">
    <location>
        <begin position="807"/>
        <end position="817"/>
    </location>
</feature>
<dbReference type="InterPro" id="IPR031160">
    <property type="entry name" value="F_BAR_dom"/>
</dbReference>
<feature type="compositionally biased region" description="Polar residues" evidence="2">
    <location>
        <begin position="172"/>
        <end position="190"/>
    </location>
</feature>
<feature type="compositionally biased region" description="Polar residues" evidence="2">
    <location>
        <begin position="766"/>
        <end position="777"/>
    </location>
</feature>
<evidence type="ECO:0000256" key="1">
    <source>
        <dbReference type="PROSITE-ProRule" id="PRU01077"/>
    </source>
</evidence>
<reference evidence="5" key="1">
    <citation type="submission" date="2016-04" db="EMBL/GenBank/DDBJ databases">
        <authorList>
            <person name="Evans L.H."/>
            <person name="Alamgir A."/>
            <person name="Owens N."/>
            <person name="Weber N.D."/>
            <person name="Virtaneva K."/>
            <person name="Barbian K."/>
            <person name="Babar A."/>
            <person name="Rosenke K."/>
        </authorList>
    </citation>
    <scope>NUCLEOTIDE SEQUENCE [LARGE SCALE GENOMIC DNA]</scope>
    <source>
        <strain evidence="5">CBS 101.48</strain>
    </source>
</reference>
<dbReference type="PANTHER" id="PTHR23065:SF17">
    <property type="entry name" value="RHO-GTPASE-ACTIVATING PROTEIN RGD2"/>
    <property type="match status" value="1"/>
</dbReference>
<dbReference type="FunCoup" id="A0A163V6D8">
    <property type="interactions" value="34"/>
</dbReference>
<sequence length="837" mass="93285">MAAFHFETSFWSQKQPEQPLPDFTTGFQVLHRKLNQSKVENDEIIQFFKDRIAVEEQYANRLSQTRTLRTSGFDGDDGATLKSCFQLLKQSNQQQSDQHAALTDSLTTTVLKPLVQFQDDYKLRVSTSKQALESSIRQLDGLAKEADRAKQIYHRRCREANVAEEQALNKAATANINNGPISPTTENEQTNNNNNSSDNDNGNSNSSSPSSVGGGGGESIQLGNQVLTRPEYEQLIHNMHQSIPMQDYRVPILGKYQNTSTGENIARWLQQHLPQCKDSPAMADVVGQQLIQPYGALRLVGQRGNKFIASPSSFYQWRGLANVGGDDDNNSVSATGGGTLNLGGFFERKSATATSTMISGEEPHKKARSEAERADEAYQTAIKRVDQMRMIIEESLFAHFAEMEQVEIHRINTIKQAFTEYTSCLSTSLPIDKSMIEELVANQESLKPDQDIQYIVQQYYVSGFSPKPILYENFYHGIAHDQIFGVPLTELARHGTEHVPTFIKRLLEAIVQGSKELDPEKKKTLWSTRVPLDKVHSLRTDINISTDRVTMDLLMQHDAGLLVALLRLYLLELPQCLFTFELYDAAHALYSNSGHDTSLLLVPVSNLIASLPAPHFETLRLLMEHVNKYVKENEVPEETIHTISQSLGSVILRSNRESLTTLTSRVPTQLTYDLIQHYSDIFSETTLQAHADSEKRRPLVVVNPPTSESSTPDPATAANSNKKRGGGLMSFMRGSVDDPKWNIGVFRGTSPSSNPSPPHQEHTPTTKHSFTPSTITHESPPLLPQKDITPPAEVMFDVADHVTRKPTTSTTAEAAEAILGDIDADDHDDLDPFFDDD</sequence>
<feature type="region of interest" description="Disordered" evidence="2">
    <location>
        <begin position="171"/>
        <end position="221"/>
    </location>
</feature>
<dbReference type="InterPro" id="IPR008936">
    <property type="entry name" value="Rho_GTPase_activation_prot"/>
</dbReference>
<evidence type="ECO:0000313" key="6">
    <source>
        <dbReference type="Proteomes" id="UP000078561"/>
    </source>
</evidence>
<dbReference type="EMBL" id="LT552047">
    <property type="protein sequence ID" value="SAL98117.1"/>
    <property type="molecule type" value="Genomic_DNA"/>
</dbReference>
<feature type="compositionally biased region" description="Low complexity" evidence="2">
    <location>
        <begin position="191"/>
        <end position="211"/>
    </location>
</feature>
<dbReference type="InterPro" id="IPR000198">
    <property type="entry name" value="RhoGAP_dom"/>
</dbReference>
<evidence type="ECO:0000256" key="2">
    <source>
        <dbReference type="SAM" id="MobiDB-lite"/>
    </source>
</evidence>
<evidence type="ECO:0000313" key="5">
    <source>
        <dbReference type="EMBL" id="SAL98117.1"/>
    </source>
</evidence>
<feature type="region of interest" description="Disordered" evidence="2">
    <location>
        <begin position="800"/>
        <end position="837"/>
    </location>
</feature>
<dbReference type="SMART" id="SM00055">
    <property type="entry name" value="FCH"/>
    <property type="match status" value="1"/>
</dbReference>
<dbReference type="PROSITE" id="PS50238">
    <property type="entry name" value="RHOGAP"/>
    <property type="match status" value="1"/>
</dbReference>
<dbReference type="GO" id="GO:0005737">
    <property type="term" value="C:cytoplasm"/>
    <property type="evidence" value="ECO:0007669"/>
    <property type="project" value="TreeGrafter"/>
</dbReference>
<keyword evidence="6" id="KW-1185">Reference proteome</keyword>
<dbReference type="PANTHER" id="PTHR23065">
    <property type="entry name" value="PROLINE-SERINE-THREONINE PHOSPHATASE INTERACTING PROTEIN 1"/>
    <property type="match status" value="1"/>
</dbReference>
<dbReference type="Pfam" id="PF00611">
    <property type="entry name" value="FCH"/>
    <property type="match status" value="1"/>
</dbReference>
<evidence type="ECO:0000259" key="3">
    <source>
        <dbReference type="PROSITE" id="PS50238"/>
    </source>
</evidence>
<keyword evidence="1" id="KW-0175">Coiled coil</keyword>
<protein>
    <recommendedName>
        <fullName evidence="7">Rho-GAP domain-containing protein</fullName>
    </recommendedName>
</protein>
<evidence type="ECO:0008006" key="7">
    <source>
        <dbReference type="Google" id="ProtNLM"/>
    </source>
</evidence>
<dbReference type="GO" id="GO:0007010">
    <property type="term" value="P:cytoskeleton organization"/>
    <property type="evidence" value="ECO:0007669"/>
    <property type="project" value="TreeGrafter"/>
</dbReference>
<name>A0A163V6D8_ABSGL</name>
<gene>
    <name evidence="5" type="primary">ABSGL_03644.1 scaffold 4609</name>
</gene>
<dbReference type="GO" id="GO:0000935">
    <property type="term" value="C:division septum"/>
    <property type="evidence" value="ECO:0007669"/>
    <property type="project" value="TreeGrafter"/>
</dbReference>
<feature type="compositionally biased region" description="Acidic residues" evidence="2">
    <location>
        <begin position="822"/>
        <end position="837"/>
    </location>
</feature>
<feature type="domain" description="F-BAR" evidence="4">
    <location>
        <begin position="4"/>
        <end position="451"/>
    </location>
</feature>
<dbReference type="PROSITE" id="PS51741">
    <property type="entry name" value="F_BAR"/>
    <property type="match status" value="1"/>
</dbReference>
<dbReference type="SUPFAM" id="SSF48350">
    <property type="entry name" value="GTPase activation domain, GAP"/>
    <property type="match status" value="1"/>
</dbReference>
<dbReference type="Proteomes" id="UP000078561">
    <property type="component" value="Unassembled WGS sequence"/>
</dbReference>
<dbReference type="OrthoDB" id="2155291at2759"/>
<feature type="domain" description="Rho-GAP" evidence="3">
    <location>
        <begin position="486"/>
        <end position="682"/>
    </location>
</feature>
<dbReference type="SMART" id="SM00324">
    <property type="entry name" value="RhoGAP"/>
    <property type="match status" value="1"/>
</dbReference>
<dbReference type="InterPro" id="IPR001060">
    <property type="entry name" value="FCH_dom"/>
</dbReference>
<organism evidence="5">
    <name type="scientific">Absidia glauca</name>
    <name type="common">Pin mould</name>
    <dbReference type="NCBI Taxonomy" id="4829"/>
    <lineage>
        <taxon>Eukaryota</taxon>
        <taxon>Fungi</taxon>
        <taxon>Fungi incertae sedis</taxon>
        <taxon>Mucoromycota</taxon>
        <taxon>Mucoromycotina</taxon>
        <taxon>Mucoromycetes</taxon>
        <taxon>Mucorales</taxon>
        <taxon>Cunninghamellaceae</taxon>
        <taxon>Absidia</taxon>
    </lineage>
</organism>
<dbReference type="GO" id="GO:0005886">
    <property type="term" value="C:plasma membrane"/>
    <property type="evidence" value="ECO:0007669"/>
    <property type="project" value="TreeGrafter"/>
</dbReference>
<proteinExistence type="predicted"/>
<dbReference type="InterPro" id="IPR027267">
    <property type="entry name" value="AH/BAR_dom_sf"/>
</dbReference>
<evidence type="ECO:0000259" key="4">
    <source>
        <dbReference type="PROSITE" id="PS51741"/>
    </source>
</evidence>
<feature type="region of interest" description="Disordered" evidence="2">
    <location>
        <begin position="689"/>
        <end position="788"/>
    </location>
</feature>
<dbReference type="SUPFAM" id="SSF103657">
    <property type="entry name" value="BAR/IMD domain-like"/>
    <property type="match status" value="1"/>
</dbReference>